<dbReference type="AlphaFoldDB" id="A0A2U0SBU6"/>
<comment type="caution">
    <text evidence="2">The sequence shown here is derived from an EMBL/GenBank/DDBJ whole genome shotgun (WGS) entry which is preliminary data.</text>
</comment>
<feature type="transmembrane region" description="Helical" evidence="1">
    <location>
        <begin position="35"/>
        <end position="55"/>
    </location>
</feature>
<evidence type="ECO:0000313" key="3">
    <source>
        <dbReference type="Proteomes" id="UP000245890"/>
    </source>
</evidence>
<organism evidence="2 3">
    <name type="scientific">Sphingomonas pokkalii</name>
    <dbReference type="NCBI Taxonomy" id="2175090"/>
    <lineage>
        <taxon>Bacteria</taxon>
        <taxon>Pseudomonadati</taxon>
        <taxon>Pseudomonadota</taxon>
        <taxon>Alphaproteobacteria</taxon>
        <taxon>Sphingomonadales</taxon>
        <taxon>Sphingomonadaceae</taxon>
        <taxon>Sphingomonas</taxon>
    </lineage>
</organism>
<keyword evidence="3" id="KW-1185">Reference proteome</keyword>
<keyword evidence="1" id="KW-1133">Transmembrane helix</keyword>
<keyword evidence="1" id="KW-0812">Transmembrane</keyword>
<protein>
    <submittedName>
        <fullName evidence="2">Uncharacterized protein</fullName>
    </submittedName>
</protein>
<accession>A0A2U0SBU6</accession>
<name>A0A2U0SBU6_9SPHN</name>
<proteinExistence type="predicted"/>
<gene>
    <name evidence="2" type="ORF">DD559_05505</name>
</gene>
<evidence type="ECO:0000256" key="1">
    <source>
        <dbReference type="SAM" id="Phobius"/>
    </source>
</evidence>
<dbReference type="RefSeq" id="WP_116468296.1">
    <property type="nucleotide sequence ID" value="NZ_QENQ01000001.1"/>
</dbReference>
<dbReference type="EMBL" id="QENQ01000001">
    <property type="protein sequence ID" value="PVX28852.1"/>
    <property type="molecule type" value="Genomic_DNA"/>
</dbReference>
<evidence type="ECO:0000313" key="2">
    <source>
        <dbReference type="EMBL" id="PVX28852.1"/>
    </source>
</evidence>
<keyword evidence="1" id="KW-0472">Membrane</keyword>
<reference evidence="2 3" key="1">
    <citation type="submission" date="2018-05" db="EMBL/GenBank/DDBJ databases">
        <title>Description of Sphingomonas pokkalii sp nov, isolated from the rhizosphere of saline tolerant pokkali rice and its draft genome analysis.</title>
        <authorList>
            <person name="Menon R."/>
            <person name="Kumari S."/>
            <person name="Rameshkumar N."/>
        </authorList>
    </citation>
    <scope>NUCLEOTIDE SEQUENCE [LARGE SCALE GENOMIC DNA]</scope>
    <source>
        <strain evidence="2 3">L3B27</strain>
    </source>
</reference>
<sequence>MPEPVDHDTPFLAEALRFRYRRHWGTVPEQERWTWLYHVYLIVGCVLASVAILLIDHIAGWGVF</sequence>
<dbReference type="Proteomes" id="UP000245890">
    <property type="component" value="Unassembled WGS sequence"/>
</dbReference>